<keyword evidence="14 18" id="KW-0961">Cell wall biogenesis/degradation</keyword>
<evidence type="ECO:0000256" key="2">
    <source>
        <dbReference type="ARBA" id="ARBA00007707"/>
    </source>
</evidence>
<feature type="binding site" evidence="18">
    <location>
        <position position="303"/>
    </location>
    <ligand>
        <name>UDP-N-acetyl-alpha-D-glucosamine</name>
        <dbReference type="ChEBI" id="CHEBI:57705"/>
    </ligand>
</feature>
<dbReference type="InterPro" id="IPR005882">
    <property type="entry name" value="Bifunctional_GlmU"/>
</dbReference>
<feature type="binding site" evidence="18">
    <location>
        <position position="231"/>
    </location>
    <ligand>
        <name>Mg(2+)</name>
        <dbReference type="ChEBI" id="CHEBI:18420"/>
    </ligand>
</feature>
<evidence type="ECO:0000256" key="3">
    <source>
        <dbReference type="ARBA" id="ARBA00007947"/>
    </source>
</evidence>
<feature type="binding site" evidence="18">
    <location>
        <position position="76"/>
    </location>
    <ligand>
        <name>UDP-N-acetyl-alpha-D-glucosamine</name>
        <dbReference type="ChEBI" id="CHEBI:57705"/>
    </ligand>
</feature>
<dbReference type="GO" id="GO:0008360">
    <property type="term" value="P:regulation of cell shape"/>
    <property type="evidence" value="ECO:0007669"/>
    <property type="project" value="UniProtKB-KW"/>
</dbReference>
<protein>
    <recommendedName>
        <fullName evidence="18">Bifunctional protein GlmU</fullName>
    </recommendedName>
    <domain>
        <recommendedName>
            <fullName evidence="18">UDP-N-acetylglucosamine pyrophosphorylase</fullName>
            <ecNumber evidence="18">2.7.7.23</ecNumber>
        </recommendedName>
        <alternativeName>
            <fullName evidence="18">N-acetylglucosamine-1-phosphate uridyltransferase</fullName>
        </alternativeName>
    </domain>
    <domain>
        <recommendedName>
            <fullName evidence="18">Glucosamine-1-phosphate N-acetyltransferase</fullName>
            <ecNumber evidence="18">2.3.1.157</ecNumber>
        </recommendedName>
    </domain>
</protein>
<dbReference type="InterPro" id="IPR050065">
    <property type="entry name" value="GlmU-like"/>
</dbReference>
<evidence type="ECO:0000313" key="20">
    <source>
        <dbReference type="EMBL" id="XBH08136.1"/>
    </source>
</evidence>
<dbReference type="EMBL" id="CP155447">
    <property type="protein sequence ID" value="XBH08136.1"/>
    <property type="molecule type" value="Genomic_DNA"/>
</dbReference>
<evidence type="ECO:0000256" key="17">
    <source>
        <dbReference type="ARBA" id="ARBA00049628"/>
    </source>
</evidence>
<keyword evidence="11 18" id="KW-0573">Peptidoglycan synthesis</keyword>
<name>A0AAU7CSF2_9BACT</name>
<proteinExistence type="inferred from homology"/>
<dbReference type="AlphaFoldDB" id="A0AAU7CSF2"/>
<feature type="region of interest" description="N-acetyltransferase" evidence="18">
    <location>
        <begin position="255"/>
        <end position="420"/>
    </location>
</feature>
<dbReference type="PANTHER" id="PTHR43584">
    <property type="entry name" value="NUCLEOTIDYL TRANSFERASE"/>
    <property type="match status" value="1"/>
</dbReference>
<evidence type="ECO:0000256" key="7">
    <source>
        <dbReference type="ARBA" id="ARBA00022723"/>
    </source>
</evidence>
<keyword evidence="4 18" id="KW-0963">Cytoplasm</keyword>
<evidence type="ECO:0000256" key="11">
    <source>
        <dbReference type="ARBA" id="ARBA00022984"/>
    </source>
</evidence>
<feature type="binding site" evidence="18">
    <location>
        <position position="350"/>
    </location>
    <ligand>
        <name>acetyl-CoA</name>
        <dbReference type="ChEBI" id="CHEBI:57288"/>
    </ligand>
</feature>
<dbReference type="GO" id="GO:0005737">
    <property type="term" value="C:cytoplasm"/>
    <property type="evidence" value="ECO:0007669"/>
    <property type="project" value="UniProtKB-SubCell"/>
</dbReference>
<feature type="binding site" evidence="18">
    <location>
        <position position="347"/>
    </location>
    <ligand>
        <name>UDP-N-acetyl-alpha-D-glucosamine</name>
        <dbReference type="ChEBI" id="CHEBI:57705"/>
    </ligand>
</feature>
<dbReference type="RefSeq" id="WP_406700974.1">
    <property type="nucleotide sequence ID" value="NZ_CP155447.1"/>
</dbReference>
<dbReference type="EC" id="2.7.7.23" evidence="18"/>
<reference evidence="20" key="1">
    <citation type="submission" date="2024-05" db="EMBL/GenBank/DDBJ databases">
        <title>Planctomycetes of the genus Singulisphaera possess chitinolytic capabilities.</title>
        <authorList>
            <person name="Ivanova A."/>
        </authorList>
    </citation>
    <scope>NUCLEOTIDE SEQUENCE</scope>
    <source>
        <strain evidence="20">Ch08T</strain>
    </source>
</reference>
<feature type="binding site" evidence="18">
    <location>
        <position position="173"/>
    </location>
    <ligand>
        <name>UDP-N-acetyl-alpha-D-glucosamine</name>
        <dbReference type="ChEBI" id="CHEBI:57705"/>
    </ligand>
</feature>
<evidence type="ECO:0000256" key="8">
    <source>
        <dbReference type="ARBA" id="ARBA00022737"/>
    </source>
</evidence>
<feature type="binding site" evidence="18">
    <location>
        <position position="375"/>
    </location>
    <ligand>
        <name>acetyl-CoA</name>
        <dbReference type="ChEBI" id="CHEBI:57288"/>
    </ligand>
</feature>
<evidence type="ECO:0000256" key="5">
    <source>
        <dbReference type="ARBA" id="ARBA00022679"/>
    </source>
</evidence>
<comment type="catalytic activity">
    <reaction evidence="16 18">
        <text>N-acetyl-alpha-D-glucosamine 1-phosphate + UTP + H(+) = UDP-N-acetyl-alpha-D-glucosamine + diphosphate</text>
        <dbReference type="Rhea" id="RHEA:13509"/>
        <dbReference type="ChEBI" id="CHEBI:15378"/>
        <dbReference type="ChEBI" id="CHEBI:33019"/>
        <dbReference type="ChEBI" id="CHEBI:46398"/>
        <dbReference type="ChEBI" id="CHEBI:57705"/>
        <dbReference type="ChEBI" id="CHEBI:57776"/>
        <dbReference type="EC" id="2.7.7.23"/>
    </reaction>
</comment>
<keyword evidence="12 18" id="KW-0511">Multifunctional enzyme</keyword>
<evidence type="ECO:0000256" key="14">
    <source>
        <dbReference type="ARBA" id="ARBA00023316"/>
    </source>
</evidence>
<evidence type="ECO:0000256" key="9">
    <source>
        <dbReference type="ARBA" id="ARBA00022842"/>
    </source>
</evidence>
<feature type="binding site" evidence="18">
    <location>
        <position position="336"/>
    </location>
    <ligand>
        <name>UDP-N-acetyl-alpha-D-glucosamine</name>
        <dbReference type="ChEBI" id="CHEBI:57705"/>
    </ligand>
</feature>
<evidence type="ECO:0000256" key="16">
    <source>
        <dbReference type="ARBA" id="ARBA00048493"/>
    </source>
</evidence>
<evidence type="ECO:0000256" key="18">
    <source>
        <dbReference type="HAMAP-Rule" id="MF_01631"/>
    </source>
</evidence>
<evidence type="ECO:0000256" key="12">
    <source>
        <dbReference type="ARBA" id="ARBA00023268"/>
    </source>
</evidence>
<dbReference type="Gene3D" id="3.90.550.10">
    <property type="entry name" value="Spore Coat Polysaccharide Biosynthesis Protein SpsA, Chain A"/>
    <property type="match status" value="1"/>
</dbReference>
<feature type="binding site" evidence="18">
    <location>
        <position position="393"/>
    </location>
    <ligand>
        <name>acetyl-CoA</name>
        <dbReference type="ChEBI" id="CHEBI:57288"/>
    </ligand>
</feature>
<accession>A0AAU7CSF2</accession>
<feature type="binding site" evidence="18">
    <location>
        <position position="231"/>
    </location>
    <ligand>
        <name>UDP-N-acetyl-alpha-D-glucosamine</name>
        <dbReference type="ChEBI" id="CHEBI:57705"/>
    </ligand>
</feature>
<keyword evidence="13 18" id="KW-0012">Acyltransferase</keyword>
<evidence type="ECO:0000256" key="10">
    <source>
        <dbReference type="ARBA" id="ARBA00022960"/>
    </source>
</evidence>
<dbReference type="Pfam" id="PF00132">
    <property type="entry name" value="Hexapep"/>
    <property type="match status" value="2"/>
</dbReference>
<feature type="binding site" evidence="18">
    <location>
        <position position="143"/>
    </location>
    <ligand>
        <name>UDP-N-acetyl-alpha-D-glucosamine</name>
        <dbReference type="ChEBI" id="CHEBI:57705"/>
    </ligand>
</feature>
<comment type="similarity">
    <text evidence="3 18">In the N-terminal section; belongs to the N-acetylglucosamine-1-phosphate uridyltransferase family.</text>
</comment>
<feature type="domain" description="MobA-like NTP transferase" evidence="19">
    <location>
        <begin position="7"/>
        <end position="144"/>
    </location>
</feature>
<evidence type="ECO:0000256" key="15">
    <source>
        <dbReference type="ARBA" id="ARBA00048247"/>
    </source>
</evidence>
<feature type="binding site" evidence="18">
    <location>
        <begin position="81"/>
        <end position="82"/>
    </location>
    <ligand>
        <name>UDP-N-acetyl-alpha-D-glucosamine</name>
        <dbReference type="ChEBI" id="CHEBI:57705"/>
    </ligand>
</feature>
<comment type="caution">
    <text evidence="18">Lacks conserved residue(s) required for the propagation of feature annotation.</text>
</comment>
<dbReference type="GO" id="GO:0000287">
    <property type="term" value="F:magnesium ion binding"/>
    <property type="evidence" value="ECO:0007669"/>
    <property type="project" value="UniProtKB-UniRule"/>
</dbReference>
<dbReference type="PANTHER" id="PTHR43584:SF3">
    <property type="entry name" value="BIFUNCTIONAL PROTEIN GLMU"/>
    <property type="match status" value="1"/>
</dbReference>
<feature type="binding site" evidence="18">
    <location>
        <position position="106"/>
    </location>
    <ligand>
        <name>Mg(2+)</name>
        <dbReference type="ChEBI" id="CHEBI:18420"/>
    </ligand>
</feature>
<dbReference type="GO" id="GO:0009245">
    <property type="term" value="P:lipid A biosynthetic process"/>
    <property type="evidence" value="ECO:0007669"/>
    <property type="project" value="UniProtKB-UniRule"/>
</dbReference>
<comment type="function">
    <text evidence="17 18">Catalyzes the last two sequential reactions in the de novo biosynthetic pathway for UDP-N-acetylglucosamine (UDP-GlcNAc). The C-terminal domain catalyzes the transfer of acetyl group from acetyl coenzyme A to glucosamine-1-phosphate (GlcN-1-P) to produce N-acetylglucosamine-1-phosphate (GlcNAc-1-P), which is converted into UDP-GlcNAc by the transfer of uridine 5-monophosphate (from uridine 5-triphosphate), a reaction catalyzed by the N-terminal domain.</text>
</comment>
<dbReference type="InterPro" id="IPR011004">
    <property type="entry name" value="Trimer_LpxA-like_sf"/>
</dbReference>
<organism evidence="20">
    <name type="scientific">Singulisphaera sp. Ch08</name>
    <dbReference type="NCBI Taxonomy" id="3120278"/>
    <lineage>
        <taxon>Bacteria</taxon>
        <taxon>Pseudomonadati</taxon>
        <taxon>Planctomycetota</taxon>
        <taxon>Planctomycetia</taxon>
        <taxon>Isosphaerales</taxon>
        <taxon>Isosphaeraceae</taxon>
        <taxon>Singulisphaera</taxon>
    </lineage>
</organism>
<evidence type="ECO:0000256" key="6">
    <source>
        <dbReference type="ARBA" id="ARBA00022695"/>
    </source>
</evidence>
<comment type="pathway">
    <text evidence="18">Bacterial outer membrane biogenesis; LPS lipid A biosynthesis.</text>
</comment>
<evidence type="ECO:0000256" key="1">
    <source>
        <dbReference type="ARBA" id="ARBA00004496"/>
    </source>
</evidence>
<dbReference type="InterPro" id="IPR025877">
    <property type="entry name" value="MobA-like_NTP_Trfase"/>
</dbReference>
<feature type="region of interest" description="Pyrophosphorylase" evidence="18">
    <location>
        <begin position="1"/>
        <end position="233"/>
    </location>
</feature>
<feature type="region of interest" description="Linker" evidence="18">
    <location>
        <begin position="234"/>
        <end position="254"/>
    </location>
</feature>
<keyword evidence="8 18" id="KW-0677">Repeat</keyword>
<dbReference type="GO" id="GO:0071555">
    <property type="term" value="P:cell wall organization"/>
    <property type="evidence" value="ECO:0007669"/>
    <property type="project" value="UniProtKB-KW"/>
</dbReference>
<dbReference type="GO" id="GO:0000902">
    <property type="term" value="P:cell morphogenesis"/>
    <property type="evidence" value="ECO:0007669"/>
    <property type="project" value="UniProtKB-UniRule"/>
</dbReference>
<comment type="subcellular location">
    <subcellularLocation>
        <location evidence="1 18">Cytoplasm</location>
    </subcellularLocation>
</comment>
<evidence type="ECO:0000256" key="4">
    <source>
        <dbReference type="ARBA" id="ARBA00022490"/>
    </source>
</evidence>
<sequence>MIQGPVAIILAAGHGKRMKSEKAKVLHEVCGQPMIHYVVAAARQAGARTIIVVVGYGADQVRSALADEPDILFATQTRQLGTGDAVKACHSLLEGYQGPALVLVGDEPLVRPQPLADLLTRQHEDAAACLLGTAIVPDPTGFGRILRDSAGRFLRIVEQRDCNPEEKQIAEVNPSCYVFDLPGLWDALDKLDTSNAQGEYYLTDAPSWLQSMGRKVVALPVLDADDILGVNTRQHLAQAHAIMQARIQDHWMTEGVSIVDPRNTYIDGRVAIGPDTVVFPFSVLSGTVTIGAQCRIGPFAHVRDGTVLEDGAEVGAFVEVNRSHFEAGARARHLAYLGDAHVGSNANIGATAVTANFDGREKHRTTIGANAMIGSGAILVAPVTIGDGATIGANAVVTKGQAVADGQTVAGIPARPLPNR</sequence>
<feature type="active site" description="Proton acceptor" evidence="18">
    <location>
        <position position="333"/>
    </location>
</feature>
<comment type="subunit">
    <text evidence="18">Homotrimer.</text>
</comment>
<dbReference type="GO" id="GO:0016020">
    <property type="term" value="C:membrane"/>
    <property type="evidence" value="ECO:0007669"/>
    <property type="project" value="GOC"/>
</dbReference>
<keyword evidence="9 18" id="KW-0460">Magnesium</keyword>
<dbReference type="EC" id="2.3.1.157" evidence="18"/>
<dbReference type="GO" id="GO:0003977">
    <property type="term" value="F:UDP-N-acetylglucosamine diphosphorylase activity"/>
    <property type="evidence" value="ECO:0007669"/>
    <property type="project" value="UniProtKB-UniRule"/>
</dbReference>
<feature type="binding site" evidence="18">
    <location>
        <position position="158"/>
    </location>
    <ligand>
        <name>UDP-N-acetyl-alpha-D-glucosamine</name>
        <dbReference type="ChEBI" id="CHEBI:57705"/>
    </ligand>
</feature>
<dbReference type="InterPro" id="IPR001451">
    <property type="entry name" value="Hexapep"/>
</dbReference>
<keyword evidence="10 18" id="KW-0133">Cell shape</keyword>
<dbReference type="SUPFAM" id="SSF53448">
    <property type="entry name" value="Nucleotide-diphospho-sugar transferases"/>
    <property type="match status" value="1"/>
</dbReference>
<dbReference type="GO" id="GO:0006048">
    <property type="term" value="P:UDP-N-acetylglucosamine biosynthetic process"/>
    <property type="evidence" value="ECO:0007669"/>
    <property type="project" value="InterPro"/>
</dbReference>
<dbReference type="Pfam" id="PF12804">
    <property type="entry name" value="NTP_transf_3"/>
    <property type="match status" value="1"/>
</dbReference>
<gene>
    <name evidence="18" type="primary">glmU</name>
    <name evidence="20" type="ORF">V5E97_19485</name>
</gene>
<comment type="similarity">
    <text evidence="2 18">In the C-terminal section; belongs to the transferase hexapeptide repeat family.</text>
</comment>
<dbReference type="GO" id="GO:0009252">
    <property type="term" value="P:peptidoglycan biosynthetic process"/>
    <property type="evidence" value="ECO:0007669"/>
    <property type="project" value="UniProtKB-UniRule"/>
</dbReference>
<dbReference type="HAMAP" id="MF_01631">
    <property type="entry name" value="GlmU"/>
    <property type="match status" value="1"/>
</dbReference>
<comment type="pathway">
    <text evidence="18">Nucleotide-sugar biosynthesis; UDP-N-acetyl-alpha-D-glucosamine biosynthesis; UDP-N-acetyl-alpha-D-glucosamine from N-acetyl-alpha-D-glucosamine 1-phosphate: step 1/1.</text>
</comment>
<keyword evidence="6 18" id="KW-0548">Nucleotidyltransferase</keyword>
<dbReference type="InterPro" id="IPR029044">
    <property type="entry name" value="Nucleotide-diphossugar_trans"/>
</dbReference>
<feature type="binding site" evidence="18">
    <location>
        <position position="24"/>
    </location>
    <ligand>
        <name>UDP-N-acetyl-alpha-D-glucosamine</name>
        <dbReference type="ChEBI" id="CHEBI:57705"/>
    </ligand>
</feature>
<comment type="pathway">
    <text evidence="18">Nucleotide-sugar biosynthesis; UDP-N-acetyl-alpha-D-glucosamine biosynthesis; N-acetyl-alpha-D-glucosamine 1-phosphate from alpha-D-glucosamine 6-phosphate (route II): step 2/2.</text>
</comment>
<dbReference type="SUPFAM" id="SSF51161">
    <property type="entry name" value="Trimeric LpxA-like enzymes"/>
    <property type="match status" value="1"/>
</dbReference>
<comment type="catalytic activity">
    <reaction evidence="15 18">
        <text>alpha-D-glucosamine 1-phosphate + acetyl-CoA = N-acetyl-alpha-D-glucosamine 1-phosphate + CoA + H(+)</text>
        <dbReference type="Rhea" id="RHEA:13725"/>
        <dbReference type="ChEBI" id="CHEBI:15378"/>
        <dbReference type="ChEBI" id="CHEBI:57287"/>
        <dbReference type="ChEBI" id="CHEBI:57288"/>
        <dbReference type="ChEBI" id="CHEBI:57776"/>
        <dbReference type="ChEBI" id="CHEBI:58516"/>
        <dbReference type="EC" id="2.3.1.157"/>
    </reaction>
</comment>
<dbReference type="Gene3D" id="2.160.10.10">
    <property type="entry name" value="Hexapeptide repeat proteins"/>
    <property type="match status" value="1"/>
</dbReference>
<dbReference type="CDD" id="cd02540">
    <property type="entry name" value="GT2_GlmU_N_bac"/>
    <property type="match status" value="1"/>
</dbReference>
<evidence type="ECO:0000259" key="19">
    <source>
        <dbReference type="Pfam" id="PF12804"/>
    </source>
</evidence>
<dbReference type="GO" id="GO:0019134">
    <property type="term" value="F:glucosamine-1-phosphate N-acetyltransferase activity"/>
    <property type="evidence" value="ECO:0007669"/>
    <property type="project" value="UniProtKB-UniRule"/>
</dbReference>
<keyword evidence="5 18" id="KW-0808">Transferase</keyword>
<feature type="binding site" evidence="18">
    <location>
        <begin position="10"/>
        <end position="13"/>
    </location>
    <ligand>
        <name>UDP-N-acetyl-alpha-D-glucosamine</name>
        <dbReference type="ChEBI" id="CHEBI:57705"/>
    </ligand>
</feature>
<comment type="cofactor">
    <cofactor evidence="18">
        <name>Mg(2+)</name>
        <dbReference type="ChEBI" id="CHEBI:18420"/>
    </cofactor>
    <text evidence="18">Binds 1 Mg(2+) ion per subunit.</text>
</comment>
<evidence type="ECO:0000256" key="13">
    <source>
        <dbReference type="ARBA" id="ARBA00023315"/>
    </source>
</evidence>
<keyword evidence="7 18" id="KW-0479">Metal-binding</keyword>